<dbReference type="EMBL" id="JBHSKF010000020">
    <property type="protein sequence ID" value="MFC5291003.1"/>
    <property type="molecule type" value="Genomic_DNA"/>
</dbReference>
<dbReference type="Pfam" id="PF14028">
    <property type="entry name" value="Lant_dehydr_C"/>
    <property type="match status" value="1"/>
</dbReference>
<protein>
    <submittedName>
        <fullName evidence="2">Lantibiotic dehydratase C-terminal domain-containing protein</fullName>
    </submittedName>
</protein>
<name>A0ABW0EWZ7_9PSEU</name>
<accession>A0ABW0EWZ7</accession>
<dbReference type="Proteomes" id="UP001596157">
    <property type="component" value="Unassembled WGS sequence"/>
</dbReference>
<gene>
    <name evidence="2" type="ORF">ACFPM7_28475</name>
</gene>
<feature type="domain" description="Thiopeptide-type bacteriocin biosynthesis" evidence="1">
    <location>
        <begin position="23"/>
        <end position="241"/>
    </location>
</feature>
<evidence type="ECO:0000259" key="1">
    <source>
        <dbReference type="Pfam" id="PF14028"/>
    </source>
</evidence>
<dbReference type="InterPro" id="IPR023809">
    <property type="entry name" value="Thiopep_bacteriocin_synth_dom"/>
</dbReference>
<keyword evidence="3" id="KW-1185">Reference proteome</keyword>
<proteinExistence type="predicted"/>
<sequence length="264" mass="28824">MTTDAPRPRTWSAVRCELAWRTEDIDRFIVHRAAPHFDGLRREGHLADWYFERTGTGLVFGLRGADWCTVKALRPDLARLVVQTRRTGAAALADIGETGHTADPERFGPSEAAGDLFCRGTELAVSALTAPGARFTTATELIMATAHALRLDRRATAAWLGGAPSAGAQPLDVRWTRLARTRDHTLVRWTNAVRRARRATEGQAETPPTAEQLSVWREHLHLLLNRLGLTPAETRALCARTASSLSAADPFAADPAHITLANTA</sequence>
<evidence type="ECO:0000313" key="2">
    <source>
        <dbReference type="EMBL" id="MFC5291003.1"/>
    </source>
</evidence>
<evidence type="ECO:0000313" key="3">
    <source>
        <dbReference type="Proteomes" id="UP001596157"/>
    </source>
</evidence>
<dbReference type="RefSeq" id="WP_378250915.1">
    <property type="nucleotide sequence ID" value="NZ_JBHSKF010000020.1"/>
</dbReference>
<comment type="caution">
    <text evidence="2">The sequence shown here is derived from an EMBL/GenBank/DDBJ whole genome shotgun (WGS) entry which is preliminary data.</text>
</comment>
<organism evidence="2 3">
    <name type="scientific">Actinokineospora guangxiensis</name>
    <dbReference type="NCBI Taxonomy" id="1490288"/>
    <lineage>
        <taxon>Bacteria</taxon>
        <taxon>Bacillati</taxon>
        <taxon>Actinomycetota</taxon>
        <taxon>Actinomycetes</taxon>
        <taxon>Pseudonocardiales</taxon>
        <taxon>Pseudonocardiaceae</taxon>
        <taxon>Actinokineospora</taxon>
    </lineage>
</organism>
<reference evidence="3" key="1">
    <citation type="journal article" date="2019" name="Int. J. Syst. Evol. Microbiol.">
        <title>The Global Catalogue of Microorganisms (GCM) 10K type strain sequencing project: providing services to taxonomists for standard genome sequencing and annotation.</title>
        <authorList>
            <consortium name="The Broad Institute Genomics Platform"/>
            <consortium name="The Broad Institute Genome Sequencing Center for Infectious Disease"/>
            <person name="Wu L."/>
            <person name="Ma J."/>
        </authorList>
    </citation>
    <scope>NUCLEOTIDE SEQUENCE [LARGE SCALE GENOMIC DNA]</scope>
    <source>
        <strain evidence="3">CCUG 59778</strain>
    </source>
</reference>